<evidence type="ECO:0000313" key="8">
    <source>
        <dbReference type="Proteomes" id="UP000271974"/>
    </source>
</evidence>
<keyword evidence="3 6" id="KW-0812">Transmembrane</keyword>
<dbReference type="Pfam" id="PF04819">
    <property type="entry name" value="DUF716"/>
    <property type="match status" value="1"/>
</dbReference>
<evidence type="ECO:0008006" key="9">
    <source>
        <dbReference type="Google" id="ProtNLM"/>
    </source>
</evidence>
<feature type="transmembrane region" description="Helical" evidence="6">
    <location>
        <begin position="228"/>
        <end position="246"/>
    </location>
</feature>
<dbReference type="InterPro" id="IPR006904">
    <property type="entry name" value="DUF716"/>
</dbReference>
<feature type="transmembrane region" description="Helical" evidence="6">
    <location>
        <begin position="167"/>
        <end position="186"/>
    </location>
</feature>
<keyword evidence="8" id="KW-1185">Reference proteome</keyword>
<keyword evidence="5 6" id="KW-0472">Membrane</keyword>
<comment type="similarity">
    <text evidence="2">Belongs to the TMEM45 family.</text>
</comment>
<evidence type="ECO:0000256" key="5">
    <source>
        <dbReference type="ARBA" id="ARBA00023136"/>
    </source>
</evidence>
<dbReference type="OrthoDB" id="6504688at2759"/>
<protein>
    <recommendedName>
        <fullName evidence="9">Transmembrane protein 45B</fullName>
    </recommendedName>
</protein>
<feature type="transmembrane region" description="Helical" evidence="6">
    <location>
        <begin position="198"/>
        <end position="216"/>
    </location>
</feature>
<reference evidence="7 8" key="1">
    <citation type="submission" date="2019-01" db="EMBL/GenBank/DDBJ databases">
        <title>A draft genome assembly of the solar-powered sea slug Elysia chlorotica.</title>
        <authorList>
            <person name="Cai H."/>
            <person name="Li Q."/>
            <person name="Fang X."/>
            <person name="Li J."/>
            <person name="Curtis N.E."/>
            <person name="Altenburger A."/>
            <person name="Shibata T."/>
            <person name="Feng M."/>
            <person name="Maeda T."/>
            <person name="Schwartz J.A."/>
            <person name="Shigenobu S."/>
            <person name="Lundholm N."/>
            <person name="Nishiyama T."/>
            <person name="Yang H."/>
            <person name="Hasebe M."/>
            <person name="Li S."/>
            <person name="Pierce S.K."/>
            <person name="Wang J."/>
        </authorList>
    </citation>
    <scope>NUCLEOTIDE SEQUENCE [LARGE SCALE GENOMIC DNA]</scope>
    <source>
        <strain evidence="7">EC2010</strain>
        <tissue evidence="7">Whole organism of an adult</tissue>
    </source>
</reference>
<name>A0A433U3L0_ELYCH</name>
<dbReference type="GO" id="GO:0016020">
    <property type="term" value="C:membrane"/>
    <property type="evidence" value="ECO:0007669"/>
    <property type="project" value="UniProtKB-SubCell"/>
</dbReference>
<feature type="transmembrane region" description="Helical" evidence="6">
    <location>
        <begin position="44"/>
        <end position="63"/>
    </location>
</feature>
<evidence type="ECO:0000256" key="3">
    <source>
        <dbReference type="ARBA" id="ARBA00022692"/>
    </source>
</evidence>
<evidence type="ECO:0000256" key="4">
    <source>
        <dbReference type="ARBA" id="ARBA00022989"/>
    </source>
</evidence>
<dbReference type="InterPro" id="IPR042127">
    <property type="entry name" value="TMEM45"/>
</dbReference>
<sequence>MNDEEIVQLYTMEPASNRDIANLSNSTVHKEHIPGTLSGHLTPLIGWFIVGLSYVISTFKHFYDRKLQRSKFKSSVELPYRFNCERRCICSKTVLTVPFTAWAKFIFGNMYLIPDILFAGLEHMKTKTILPHFQHDTIAATFILSGAVDLLCVWPCTSRLLPAGVDYVFFSITFLTEVLQFMVHLHGRTPVDVRLHQLQAAVAAMSVVALAGEACFRNRPEFPVIRGLLIALQGTWMFHLVLILYHPLGLKPWDLHSDENVALVSLFFSCHIILLVYLGLGINLLFAWLYSAPVKRKERSKDIKPLITWSS</sequence>
<dbReference type="Proteomes" id="UP000271974">
    <property type="component" value="Unassembled WGS sequence"/>
</dbReference>
<evidence type="ECO:0000256" key="2">
    <source>
        <dbReference type="ARBA" id="ARBA00006948"/>
    </source>
</evidence>
<feature type="transmembrane region" description="Helical" evidence="6">
    <location>
        <begin position="266"/>
        <end position="290"/>
    </location>
</feature>
<keyword evidence="4 6" id="KW-1133">Transmembrane helix</keyword>
<proteinExistence type="inferred from homology"/>
<accession>A0A433U3L0</accession>
<gene>
    <name evidence="7" type="ORF">EGW08_003852</name>
</gene>
<evidence type="ECO:0000313" key="7">
    <source>
        <dbReference type="EMBL" id="RUS88396.1"/>
    </source>
</evidence>
<dbReference type="PANTHER" id="PTHR16007:SF15">
    <property type="entry name" value="TRANSMEMBRANE PROTEIN 45B"/>
    <property type="match status" value="1"/>
</dbReference>
<dbReference type="EMBL" id="RQTK01000084">
    <property type="protein sequence ID" value="RUS88396.1"/>
    <property type="molecule type" value="Genomic_DNA"/>
</dbReference>
<evidence type="ECO:0000256" key="6">
    <source>
        <dbReference type="SAM" id="Phobius"/>
    </source>
</evidence>
<evidence type="ECO:0000256" key="1">
    <source>
        <dbReference type="ARBA" id="ARBA00004141"/>
    </source>
</evidence>
<dbReference type="PANTHER" id="PTHR16007">
    <property type="entry name" value="EPIDIDYMAL MEMBRANE PROTEIN E9-RELATED"/>
    <property type="match status" value="1"/>
</dbReference>
<comment type="subcellular location">
    <subcellularLocation>
        <location evidence="1">Membrane</location>
        <topology evidence="1">Multi-pass membrane protein</topology>
    </subcellularLocation>
</comment>
<organism evidence="7 8">
    <name type="scientific">Elysia chlorotica</name>
    <name type="common">Eastern emerald elysia</name>
    <name type="synonym">Sea slug</name>
    <dbReference type="NCBI Taxonomy" id="188477"/>
    <lineage>
        <taxon>Eukaryota</taxon>
        <taxon>Metazoa</taxon>
        <taxon>Spiralia</taxon>
        <taxon>Lophotrochozoa</taxon>
        <taxon>Mollusca</taxon>
        <taxon>Gastropoda</taxon>
        <taxon>Heterobranchia</taxon>
        <taxon>Euthyneura</taxon>
        <taxon>Panpulmonata</taxon>
        <taxon>Sacoglossa</taxon>
        <taxon>Placobranchoidea</taxon>
        <taxon>Plakobranchidae</taxon>
        <taxon>Elysia</taxon>
    </lineage>
</organism>
<dbReference type="AlphaFoldDB" id="A0A433U3L0"/>
<comment type="caution">
    <text evidence="7">The sequence shown here is derived from an EMBL/GenBank/DDBJ whole genome shotgun (WGS) entry which is preliminary data.</text>
</comment>